<feature type="signal peptide" evidence="1">
    <location>
        <begin position="1"/>
        <end position="26"/>
    </location>
</feature>
<accession>A0A804PX29</accession>
<dbReference type="EnsemblPlants" id="Zm00001eb279970_T003">
    <property type="protein sequence ID" value="Zm00001eb279970_P003"/>
    <property type="gene ID" value="Zm00001eb279970"/>
</dbReference>
<evidence type="ECO:0000259" key="2">
    <source>
        <dbReference type="Pfam" id="PF13883"/>
    </source>
</evidence>
<evidence type="ECO:0000256" key="1">
    <source>
        <dbReference type="SAM" id="SignalP"/>
    </source>
</evidence>
<evidence type="ECO:0000313" key="3">
    <source>
        <dbReference type="EnsemblPlants" id="Zm00001eb279970_P003"/>
    </source>
</evidence>
<reference evidence="3" key="2">
    <citation type="submission" date="2019-07" db="EMBL/GenBank/DDBJ databases">
        <authorList>
            <person name="Seetharam A."/>
            <person name="Woodhouse M."/>
            <person name="Cannon E."/>
        </authorList>
    </citation>
    <scope>NUCLEOTIDE SEQUENCE [LARGE SCALE GENOMIC DNA]</scope>
    <source>
        <strain evidence="3">cv. B73</strain>
    </source>
</reference>
<dbReference type="Pfam" id="PF13883">
    <property type="entry name" value="CREG_beta-barrel"/>
    <property type="match status" value="1"/>
</dbReference>
<evidence type="ECO:0007829" key="5">
    <source>
        <dbReference type="PeptideAtlas" id="A0A804PX29"/>
    </source>
</evidence>
<dbReference type="GO" id="GO:0005737">
    <property type="term" value="C:cytoplasm"/>
    <property type="evidence" value="ECO:0007669"/>
    <property type="project" value="UniProtKB-ARBA"/>
</dbReference>
<proteinExistence type="evidence at protein level"/>
<keyword evidence="5" id="KW-1267">Proteomics identification</keyword>
<dbReference type="Gene3D" id="2.30.110.10">
    <property type="entry name" value="Electron Transport, Fmn-binding Protein, Chain A"/>
    <property type="match status" value="1"/>
</dbReference>
<dbReference type="Proteomes" id="UP000007305">
    <property type="component" value="Chromosome 6"/>
</dbReference>
<sequence>MISPAHLAFAAAFLLVVRSSAPGAAAARPIFDGKPSPSEATATARWLAAQNTWGVLSTISSDLSGAPFGNVVSYSDGVPGEGRGIPYFYLTTLDPSARDALEDERTSFTLSEFPLGTCGEIDPENPTCAKLTLRASLGTLISHGIFIFPREISSFSLGKMKIPWEISVPKLALNGKVLKITSMIR</sequence>
<keyword evidence="4" id="KW-1185">Reference proteome</keyword>
<evidence type="ECO:0000313" key="4">
    <source>
        <dbReference type="Proteomes" id="UP000007305"/>
    </source>
</evidence>
<dbReference type="Gramene" id="Zm00001eb279970_T003">
    <property type="protein sequence ID" value="Zm00001eb279970_P003"/>
    <property type="gene ID" value="Zm00001eb279970"/>
</dbReference>
<reference evidence="3" key="3">
    <citation type="submission" date="2021-05" db="UniProtKB">
        <authorList>
            <consortium name="EnsemblPlants"/>
        </authorList>
    </citation>
    <scope>IDENTIFICATION</scope>
    <source>
        <strain evidence="3">cv. B73</strain>
    </source>
</reference>
<dbReference type="PANTHER" id="PTHR13343:SF17">
    <property type="entry name" value="CELLULAR REPRESSOR OF E1A-STIMULATED GENES, ISOFORM A"/>
    <property type="match status" value="1"/>
</dbReference>
<feature type="chain" id="PRO_5032304757" description="CREG-like beta-barrel domain-containing protein" evidence="1">
    <location>
        <begin position="27"/>
        <end position="185"/>
    </location>
</feature>
<dbReference type="InterPro" id="IPR055343">
    <property type="entry name" value="CREG_beta-barrel"/>
</dbReference>
<feature type="domain" description="CREG-like beta-barrel" evidence="2">
    <location>
        <begin position="35"/>
        <end position="136"/>
    </location>
</feature>
<reference evidence="4" key="1">
    <citation type="journal article" date="2009" name="Science">
        <title>The B73 maize genome: complexity, diversity, and dynamics.</title>
        <authorList>
            <person name="Schnable P.S."/>
            <person name="Ware D."/>
            <person name="Fulton R.S."/>
            <person name="Stein J.C."/>
            <person name="Wei F."/>
            <person name="Pasternak S."/>
            <person name="Liang C."/>
            <person name="Zhang J."/>
            <person name="Fulton L."/>
            <person name="Graves T.A."/>
            <person name="Minx P."/>
            <person name="Reily A.D."/>
            <person name="Courtney L."/>
            <person name="Kruchowski S.S."/>
            <person name="Tomlinson C."/>
            <person name="Strong C."/>
            <person name="Delehaunty K."/>
            <person name="Fronick C."/>
            <person name="Courtney B."/>
            <person name="Rock S.M."/>
            <person name="Belter E."/>
            <person name="Du F."/>
            <person name="Kim K."/>
            <person name="Abbott R.M."/>
            <person name="Cotton M."/>
            <person name="Levy A."/>
            <person name="Marchetto P."/>
            <person name="Ochoa K."/>
            <person name="Jackson S.M."/>
            <person name="Gillam B."/>
            <person name="Chen W."/>
            <person name="Yan L."/>
            <person name="Higginbotham J."/>
            <person name="Cardenas M."/>
            <person name="Waligorski J."/>
            <person name="Applebaum E."/>
            <person name="Phelps L."/>
            <person name="Falcone J."/>
            <person name="Kanchi K."/>
            <person name="Thane T."/>
            <person name="Scimone A."/>
            <person name="Thane N."/>
            <person name="Henke J."/>
            <person name="Wang T."/>
            <person name="Ruppert J."/>
            <person name="Shah N."/>
            <person name="Rotter K."/>
            <person name="Hodges J."/>
            <person name="Ingenthron E."/>
            <person name="Cordes M."/>
            <person name="Kohlberg S."/>
            <person name="Sgro J."/>
            <person name="Delgado B."/>
            <person name="Mead K."/>
            <person name="Chinwalla A."/>
            <person name="Leonard S."/>
            <person name="Crouse K."/>
            <person name="Collura K."/>
            <person name="Kudrna D."/>
            <person name="Currie J."/>
            <person name="He R."/>
            <person name="Angelova A."/>
            <person name="Rajasekar S."/>
            <person name="Mueller T."/>
            <person name="Lomeli R."/>
            <person name="Scara G."/>
            <person name="Ko A."/>
            <person name="Delaney K."/>
            <person name="Wissotski M."/>
            <person name="Lopez G."/>
            <person name="Campos D."/>
            <person name="Braidotti M."/>
            <person name="Ashley E."/>
            <person name="Golser W."/>
            <person name="Kim H."/>
            <person name="Lee S."/>
            <person name="Lin J."/>
            <person name="Dujmic Z."/>
            <person name="Kim W."/>
            <person name="Talag J."/>
            <person name="Zuccolo A."/>
            <person name="Fan C."/>
            <person name="Sebastian A."/>
            <person name="Kramer M."/>
            <person name="Spiegel L."/>
            <person name="Nascimento L."/>
            <person name="Zutavern T."/>
            <person name="Miller B."/>
            <person name="Ambroise C."/>
            <person name="Muller S."/>
            <person name="Spooner W."/>
            <person name="Narechania A."/>
            <person name="Ren L."/>
            <person name="Wei S."/>
            <person name="Kumari S."/>
            <person name="Faga B."/>
            <person name="Levy M.J."/>
            <person name="McMahan L."/>
            <person name="Van Buren P."/>
            <person name="Vaughn M.W."/>
            <person name="Ying K."/>
            <person name="Yeh C.-T."/>
            <person name="Emrich S.J."/>
            <person name="Jia Y."/>
            <person name="Kalyanaraman A."/>
            <person name="Hsia A.-P."/>
            <person name="Barbazuk W.B."/>
            <person name="Baucom R.S."/>
            <person name="Brutnell T.P."/>
            <person name="Carpita N.C."/>
            <person name="Chaparro C."/>
            <person name="Chia J.-M."/>
            <person name="Deragon J.-M."/>
            <person name="Estill J.C."/>
            <person name="Fu Y."/>
            <person name="Jeddeloh J.A."/>
            <person name="Han Y."/>
            <person name="Lee H."/>
            <person name="Li P."/>
            <person name="Lisch D.R."/>
            <person name="Liu S."/>
            <person name="Liu Z."/>
            <person name="Nagel D.H."/>
            <person name="McCann M.C."/>
            <person name="SanMiguel P."/>
            <person name="Myers A.M."/>
            <person name="Nettleton D."/>
            <person name="Nguyen J."/>
            <person name="Penning B.W."/>
            <person name="Ponnala L."/>
            <person name="Schneider K.L."/>
            <person name="Schwartz D.C."/>
            <person name="Sharma A."/>
            <person name="Soderlund C."/>
            <person name="Springer N.M."/>
            <person name="Sun Q."/>
            <person name="Wang H."/>
            <person name="Waterman M."/>
            <person name="Westerman R."/>
            <person name="Wolfgruber T.K."/>
            <person name="Yang L."/>
            <person name="Yu Y."/>
            <person name="Zhang L."/>
            <person name="Zhou S."/>
            <person name="Zhu Q."/>
            <person name="Bennetzen J.L."/>
            <person name="Dawe R.K."/>
            <person name="Jiang J."/>
            <person name="Jiang N."/>
            <person name="Presting G.G."/>
            <person name="Wessler S.R."/>
            <person name="Aluru S."/>
            <person name="Martienssen R.A."/>
            <person name="Clifton S.W."/>
            <person name="McCombie W.R."/>
            <person name="Wing R.A."/>
            <person name="Wilson R.K."/>
        </authorList>
    </citation>
    <scope>NUCLEOTIDE SEQUENCE [LARGE SCALE GENOMIC DNA]</scope>
    <source>
        <strain evidence="4">cv. B73</strain>
    </source>
</reference>
<dbReference type="SUPFAM" id="SSF50475">
    <property type="entry name" value="FMN-binding split barrel"/>
    <property type="match status" value="1"/>
</dbReference>
<keyword evidence="1" id="KW-0732">Signal</keyword>
<dbReference type="AlphaFoldDB" id="A0A804PX29"/>
<dbReference type="InterPro" id="IPR012349">
    <property type="entry name" value="Split_barrel_FMN-bd"/>
</dbReference>
<name>A0A804PX29_MAIZE</name>
<dbReference type="PANTHER" id="PTHR13343">
    <property type="entry name" value="CREG1 PROTEIN"/>
    <property type="match status" value="1"/>
</dbReference>
<protein>
    <recommendedName>
        <fullName evidence="2">CREG-like beta-barrel domain-containing protein</fullName>
    </recommendedName>
</protein>
<organism evidence="3 4">
    <name type="scientific">Zea mays</name>
    <name type="common">Maize</name>
    <dbReference type="NCBI Taxonomy" id="4577"/>
    <lineage>
        <taxon>Eukaryota</taxon>
        <taxon>Viridiplantae</taxon>
        <taxon>Streptophyta</taxon>
        <taxon>Embryophyta</taxon>
        <taxon>Tracheophyta</taxon>
        <taxon>Spermatophyta</taxon>
        <taxon>Magnoliopsida</taxon>
        <taxon>Liliopsida</taxon>
        <taxon>Poales</taxon>
        <taxon>Poaceae</taxon>
        <taxon>PACMAD clade</taxon>
        <taxon>Panicoideae</taxon>
        <taxon>Andropogonodae</taxon>
        <taxon>Andropogoneae</taxon>
        <taxon>Tripsacinae</taxon>
        <taxon>Zea</taxon>
    </lineage>
</organism>
<gene>
    <name evidence="3" type="primary">LOC100282368</name>
</gene>